<sequence length="264" mass="29246">MELPGASQPAGMSKMDVYAHVIRALVLRDMRTRFGGSHWGYAVLVLWPVAHIFIIVGIMAFRGVPSPLGGSPLMFVATGCVPALTFQYMSREIMKALLANKPLIYYPQVKLFDIVVARVLVEIVKGFTCLLVVMSILTALGESVIPVEPVVAIYAYFAATLLGIGVGIVNVGIVSFFPAWILGYIVPMLLLYMTCGVVFVPHLLPNELYEILKWSPIVQIVEWTRLAYDPNLGVEVDYLYVLMWGMGSVAFGLILERFVVRRFA</sequence>
<dbReference type="InterPro" id="IPR000412">
    <property type="entry name" value="ABC_2_transport"/>
</dbReference>
<feature type="transmembrane region" description="Helical" evidence="3">
    <location>
        <begin position="73"/>
        <end position="90"/>
    </location>
</feature>
<organism evidence="4 5">
    <name type="scientific">Methylobacterium goesingense</name>
    <dbReference type="NCBI Taxonomy" id="243690"/>
    <lineage>
        <taxon>Bacteria</taxon>
        <taxon>Pseudomonadati</taxon>
        <taxon>Pseudomonadota</taxon>
        <taxon>Alphaproteobacteria</taxon>
        <taxon>Hyphomicrobiales</taxon>
        <taxon>Methylobacteriaceae</taxon>
        <taxon>Methylobacterium</taxon>
    </lineage>
</organism>
<dbReference type="RefSeq" id="WP_238279077.1">
    <property type="nucleotide sequence ID" value="NZ_BPQL01000049.1"/>
</dbReference>
<feature type="transmembrane region" description="Helical" evidence="3">
    <location>
        <begin position="111"/>
        <end position="141"/>
    </location>
</feature>
<dbReference type="Proteomes" id="UP001549145">
    <property type="component" value="Unassembled WGS sequence"/>
</dbReference>
<proteinExistence type="inferred from homology"/>
<dbReference type="PRINTS" id="PR00164">
    <property type="entry name" value="ABC2TRNSPORT"/>
</dbReference>
<comment type="caution">
    <text evidence="4">The sequence shown here is derived from an EMBL/GenBank/DDBJ whole genome shotgun (WGS) entry which is preliminary data.</text>
</comment>
<feature type="transmembrane region" description="Helical" evidence="3">
    <location>
        <begin position="181"/>
        <end position="204"/>
    </location>
</feature>
<keyword evidence="3" id="KW-0472">Membrane</keyword>
<comment type="similarity">
    <text evidence="1">Belongs to the ABC-2 integral membrane protein family.</text>
</comment>
<feature type="transmembrane region" description="Helical" evidence="3">
    <location>
        <begin position="39"/>
        <end position="61"/>
    </location>
</feature>
<evidence type="ECO:0000313" key="4">
    <source>
        <dbReference type="EMBL" id="MET3693724.1"/>
    </source>
</evidence>
<dbReference type="EMBL" id="JBEPMM010000009">
    <property type="protein sequence ID" value="MET3693724.1"/>
    <property type="molecule type" value="Genomic_DNA"/>
</dbReference>
<feature type="transmembrane region" description="Helical" evidence="3">
    <location>
        <begin position="238"/>
        <end position="260"/>
    </location>
</feature>
<feature type="transmembrane region" description="Helical" evidence="3">
    <location>
        <begin position="153"/>
        <end position="174"/>
    </location>
</feature>
<accession>A0ABV2L7D2</accession>
<evidence type="ECO:0000313" key="5">
    <source>
        <dbReference type="Proteomes" id="UP001549145"/>
    </source>
</evidence>
<keyword evidence="5" id="KW-1185">Reference proteome</keyword>
<dbReference type="PANTHER" id="PTHR30413:SF10">
    <property type="entry name" value="CAPSULE POLYSACCHARIDE EXPORT INNER-MEMBRANE PROTEIN CTRC"/>
    <property type="match status" value="1"/>
</dbReference>
<gene>
    <name evidence="4" type="ORF">ABID43_003275</name>
</gene>
<evidence type="ECO:0000256" key="1">
    <source>
        <dbReference type="ARBA" id="ARBA00007783"/>
    </source>
</evidence>
<keyword evidence="3" id="KW-1133">Transmembrane helix</keyword>
<protein>
    <submittedName>
        <fullName evidence="4">Capsular polysaccharide transport system permease protein</fullName>
    </submittedName>
</protein>
<evidence type="ECO:0000256" key="3">
    <source>
        <dbReference type="SAM" id="Phobius"/>
    </source>
</evidence>
<name>A0ABV2L7D2_9HYPH</name>
<evidence type="ECO:0000256" key="2">
    <source>
        <dbReference type="ARBA" id="ARBA00022448"/>
    </source>
</evidence>
<reference evidence="4 5" key="1">
    <citation type="submission" date="2024-06" db="EMBL/GenBank/DDBJ databases">
        <title>Genomic Encyclopedia of Type Strains, Phase IV (KMG-IV): sequencing the most valuable type-strain genomes for metagenomic binning, comparative biology and taxonomic classification.</title>
        <authorList>
            <person name="Goeker M."/>
        </authorList>
    </citation>
    <scope>NUCLEOTIDE SEQUENCE [LARGE SCALE GENOMIC DNA]</scope>
    <source>
        <strain evidence="4 5">DSM 21331</strain>
    </source>
</reference>
<keyword evidence="3" id="KW-0812">Transmembrane</keyword>
<dbReference type="PANTHER" id="PTHR30413">
    <property type="entry name" value="INNER MEMBRANE TRANSPORT PERMEASE"/>
    <property type="match status" value="1"/>
</dbReference>
<keyword evidence="2" id="KW-0813">Transport</keyword>